<keyword evidence="2" id="KW-1185">Reference proteome</keyword>
<proteinExistence type="predicted"/>
<dbReference type="InterPro" id="IPR036397">
    <property type="entry name" value="RNaseH_sf"/>
</dbReference>
<accession>A0A931ITK1</accession>
<reference evidence="1" key="1">
    <citation type="submission" date="2020-12" db="EMBL/GenBank/DDBJ databases">
        <title>The genome sequence of Inhella sp. 4Y17.</title>
        <authorList>
            <person name="Liu Y."/>
        </authorList>
    </citation>
    <scope>NUCLEOTIDE SEQUENCE</scope>
    <source>
        <strain evidence="1">4Y10</strain>
    </source>
</reference>
<dbReference type="AlphaFoldDB" id="A0A931ITK1"/>
<evidence type="ECO:0008006" key="3">
    <source>
        <dbReference type="Google" id="ProtNLM"/>
    </source>
</evidence>
<comment type="caution">
    <text evidence="1">The sequence shown here is derived from an EMBL/GenBank/DDBJ whole genome shotgun (WGS) entry which is preliminary data.</text>
</comment>
<dbReference type="GO" id="GO:0003676">
    <property type="term" value="F:nucleic acid binding"/>
    <property type="evidence" value="ECO:0007669"/>
    <property type="project" value="InterPro"/>
</dbReference>
<dbReference type="RefSeq" id="WP_198098883.1">
    <property type="nucleotide sequence ID" value="NZ_JAEDAL010000001.1"/>
</dbReference>
<evidence type="ECO:0000313" key="2">
    <source>
        <dbReference type="Proteomes" id="UP000620139"/>
    </source>
</evidence>
<name>A0A931ITK1_9BURK</name>
<dbReference type="Proteomes" id="UP000620139">
    <property type="component" value="Unassembled WGS sequence"/>
</dbReference>
<gene>
    <name evidence="1" type="ORF">I7X43_00245</name>
</gene>
<dbReference type="EMBL" id="JAEDAL010000001">
    <property type="protein sequence ID" value="MBH9551261.1"/>
    <property type="molecule type" value="Genomic_DNA"/>
</dbReference>
<dbReference type="InterPro" id="IPR012337">
    <property type="entry name" value="RNaseH-like_sf"/>
</dbReference>
<evidence type="ECO:0000313" key="1">
    <source>
        <dbReference type="EMBL" id="MBH9551261.1"/>
    </source>
</evidence>
<organism evidence="1 2">
    <name type="scientific">Inhella gelatinilytica</name>
    <dbReference type="NCBI Taxonomy" id="2795030"/>
    <lineage>
        <taxon>Bacteria</taxon>
        <taxon>Pseudomonadati</taxon>
        <taxon>Pseudomonadota</taxon>
        <taxon>Betaproteobacteria</taxon>
        <taxon>Burkholderiales</taxon>
        <taxon>Sphaerotilaceae</taxon>
        <taxon>Inhella</taxon>
    </lineage>
</organism>
<dbReference type="SUPFAM" id="SSF53098">
    <property type="entry name" value="Ribonuclease H-like"/>
    <property type="match status" value="1"/>
</dbReference>
<protein>
    <recommendedName>
        <fullName evidence="3">Exonuclease</fullName>
    </recommendedName>
</protein>
<sequence length="163" mass="17970">MSSPAFIDLEASGFGRGSYPIEVGFVDGAGQPFCTLIHPEPDWVHWDDQAEAVHGISRAVLATHGRSAEWVAAALNERLAGQTVYCDGWAQDYPWLARLYDAVDLTPSFRLEDLRTLLDEAQAARWHATVDRVRDELSLGRHRASSDAKVLQIAVQRVRAGSA</sequence>
<dbReference type="Gene3D" id="3.30.420.10">
    <property type="entry name" value="Ribonuclease H-like superfamily/Ribonuclease H"/>
    <property type="match status" value="1"/>
</dbReference>